<accession>A0AA36CR86</accession>
<dbReference type="EMBL" id="CATQJA010002604">
    <property type="protein sequence ID" value="CAJ0572732.1"/>
    <property type="molecule type" value="Genomic_DNA"/>
</dbReference>
<organism evidence="1 2">
    <name type="scientific">Mesorhabditis spiculigera</name>
    <dbReference type="NCBI Taxonomy" id="96644"/>
    <lineage>
        <taxon>Eukaryota</taxon>
        <taxon>Metazoa</taxon>
        <taxon>Ecdysozoa</taxon>
        <taxon>Nematoda</taxon>
        <taxon>Chromadorea</taxon>
        <taxon>Rhabditida</taxon>
        <taxon>Rhabditina</taxon>
        <taxon>Rhabditomorpha</taxon>
        <taxon>Rhabditoidea</taxon>
        <taxon>Rhabditidae</taxon>
        <taxon>Mesorhabditinae</taxon>
        <taxon>Mesorhabditis</taxon>
    </lineage>
</organism>
<name>A0AA36CR86_9BILA</name>
<gene>
    <name evidence="1" type="ORF">MSPICULIGERA_LOCUS11112</name>
</gene>
<keyword evidence="2" id="KW-1185">Reference proteome</keyword>
<dbReference type="Proteomes" id="UP001177023">
    <property type="component" value="Unassembled WGS sequence"/>
</dbReference>
<sequence length="128" mass="14692">MTIIHRVVKPIDHFNEAEEPSKDFEQLPVPEDDPTVCHACQAEPYETLRQGLGLGRSCKNRFYYQARKPSEERCHAPGCPFADFEFINMPTDPTDPVRRRTCLREMAATGCGYCVFRVVQALQIRSEE</sequence>
<dbReference type="AlphaFoldDB" id="A0AA36CR86"/>
<reference evidence="1" key="1">
    <citation type="submission" date="2023-06" db="EMBL/GenBank/DDBJ databases">
        <authorList>
            <person name="Delattre M."/>
        </authorList>
    </citation>
    <scope>NUCLEOTIDE SEQUENCE</scope>
    <source>
        <strain evidence="1">AF72</strain>
    </source>
</reference>
<comment type="caution">
    <text evidence="1">The sequence shown here is derived from an EMBL/GenBank/DDBJ whole genome shotgun (WGS) entry which is preliminary data.</text>
</comment>
<evidence type="ECO:0000313" key="1">
    <source>
        <dbReference type="EMBL" id="CAJ0572732.1"/>
    </source>
</evidence>
<evidence type="ECO:0000313" key="2">
    <source>
        <dbReference type="Proteomes" id="UP001177023"/>
    </source>
</evidence>
<feature type="non-terminal residue" evidence="1">
    <location>
        <position position="128"/>
    </location>
</feature>
<proteinExistence type="predicted"/>
<protein>
    <submittedName>
        <fullName evidence="1">Uncharacterized protein</fullName>
    </submittedName>
</protein>